<organism evidence="2 3">
    <name type="scientific">Candidatus Yanofskybacteria bacterium RIFOXYD1_FULL_42_10</name>
    <dbReference type="NCBI Taxonomy" id="1802718"/>
    <lineage>
        <taxon>Bacteria</taxon>
        <taxon>Candidatus Yanofskyibacteriota</taxon>
    </lineage>
</organism>
<dbReference type="CDD" id="cd03801">
    <property type="entry name" value="GT4_PimA-like"/>
    <property type="match status" value="1"/>
</dbReference>
<gene>
    <name evidence="2" type="ORF">A2606_02685</name>
</gene>
<dbReference type="InterPro" id="IPR050194">
    <property type="entry name" value="Glycosyltransferase_grp1"/>
</dbReference>
<protein>
    <recommendedName>
        <fullName evidence="1">Glycosyl transferase family 1 domain-containing protein</fullName>
    </recommendedName>
</protein>
<sequence length="362" mass="41048">MKSNILLYDFFVKNLLIITQKVDKDEQLLGFFIKWITGFTGQFNKITVGCLEKGNFDLPFNVKVISFGKDRRLSKISQLINFYKLIIGRNGDYDAVFVHMNPIWVVFGGWWWRLSGKKISLWYAHGKVSFMLKIAERFTNIIFTSTKEGCRINSAKIKVVGQGIDTDLFKPEEKTKNNKFTIVSVGRIAPSKDYETLIKAVSLLPENSVKIEIIGGIGISEDEKYFALLKNLVIEKKLSDVVKFKGVIPNREILPILQSADLFVNMGQTGSLDKAILEALACGVIVLTCNEALADVLKDYAALLMYPKKDYSWLAEKIKIIMTMSEEEKSKISHALRQIVVENHNIHNLIKKITVSLISDDK</sequence>
<feature type="domain" description="Glycosyl transferase family 1" evidence="1">
    <location>
        <begin position="169"/>
        <end position="330"/>
    </location>
</feature>
<dbReference type="Proteomes" id="UP000178043">
    <property type="component" value="Unassembled WGS sequence"/>
</dbReference>
<dbReference type="PANTHER" id="PTHR45947">
    <property type="entry name" value="SULFOQUINOVOSYL TRANSFERASE SQD2"/>
    <property type="match status" value="1"/>
</dbReference>
<comment type="caution">
    <text evidence="2">The sequence shown here is derived from an EMBL/GenBank/DDBJ whole genome shotgun (WGS) entry which is preliminary data.</text>
</comment>
<evidence type="ECO:0000313" key="2">
    <source>
        <dbReference type="EMBL" id="OGN41702.1"/>
    </source>
</evidence>
<accession>A0A1F8HVZ6</accession>
<evidence type="ECO:0000313" key="3">
    <source>
        <dbReference type="Proteomes" id="UP000178043"/>
    </source>
</evidence>
<dbReference type="EMBL" id="MGLG01000002">
    <property type="protein sequence ID" value="OGN41702.1"/>
    <property type="molecule type" value="Genomic_DNA"/>
</dbReference>
<dbReference type="GO" id="GO:0016757">
    <property type="term" value="F:glycosyltransferase activity"/>
    <property type="evidence" value="ECO:0007669"/>
    <property type="project" value="InterPro"/>
</dbReference>
<dbReference type="InterPro" id="IPR001296">
    <property type="entry name" value="Glyco_trans_1"/>
</dbReference>
<dbReference type="PANTHER" id="PTHR45947:SF3">
    <property type="entry name" value="SULFOQUINOVOSYL TRANSFERASE SQD2"/>
    <property type="match status" value="1"/>
</dbReference>
<dbReference type="Gene3D" id="3.40.50.2000">
    <property type="entry name" value="Glycogen Phosphorylase B"/>
    <property type="match status" value="1"/>
</dbReference>
<dbReference type="Pfam" id="PF00534">
    <property type="entry name" value="Glycos_transf_1"/>
    <property type="match status" value="1"/>
</dbReference>
<dbReference type="SUPFAM" id="SSF53756">
    <property type="entry name" value="UDP-Glycosyltransferase/glycogen phosphorylase"/>
    <property type="match status" value="1"/>
</dbReference>
<evidence type="ECO:0000259" key="1">
    <source>
        <dbReference type="Pfam" id="PF00534"/>
    </source>
</evidence>
<reference evidence="2 3" key="1">
    <citation type="journal article" date="2016" name="Nat. Commun.">
        <title>Thousands of microbial genomes shed light on interconnected biogeochemical processes in an aquifer system.</title>
        <authorList>
            <person name="Anantharaman K."/>
            <person name="Brown C.T."/>
            <person name="Hug L.A."/>
            <person name="Sharon I."/>
            <person name="Castelle C.J."/>
            <person name="Probst A.J."/>
            <person name="Thomas B.C."/>
            <person name="Singh A."/>
            <person name="Wilkins M.J."/>
            <person name="Karaoz U."/>
            <person name="Brodie E.L."/>
            <person name="Williams K.H."/>
            <person name="Hubbard S.S."/>
            <person name="Banfield J.F."/>
        </authorList>
    </citation>
    <scope>NUCLEOTIDE SEQUENCE [LARGE SCALE GENOMIC DNA]</scope>
</reference>
<name>A0A1F8HVZ6_9BACT</name>
<proteinExistence type="predicted"/>
<dbReference type="AlphaFoldDB" id="A0A1F8HVZ6"/>